<protein>
    <submittedName>
        <fullName evidence="5">Transcription antiterminator</fullName>
    </submittedName>
</protein>
<gene>
    <name evidence="5" type="ORF">PRVXT_002681</name>
</gene>
<dbReference type="EMBL" id="CP158367">
    <property type="protein sequence ID" value="XBX74630.1"/>
    <property type="molecule type" value="Genomic_DNA"/>
</dbReference>
<dbReference type="Gene3D" id="1.10.1790.10">
    <property type="entry name" value="PRD domain"/>
    <property type="match status" value="2"/>
</dbReference>
<dbReference type="InterPro" id="IPR011608">
    <property type="entry name" value="PRD"/>
</dbReference>
<dbReference type="RefSeq" id="WP_350343382.1">
    <property type="nucleotide sequence ID" value="NZ_CP158367.1"/>
</dbReference>
<name>A0AAU7VKR5_9FIRM</name>
<feature type="domain" description="PRD" evidence="4">
    <location>
        <begin position="304"/>
        <end position="411"/>
    </location>
</feature>
<reference evidence="5" key="1">
    <citation type="journal article" date="2013" name="Extremophiles">
        <title>Proteinivorax tanatarense gen. nov., sp. nov., an anaerobic, haloalkaliphilic, proteolytic bacterium isolated from a decaying algal bloom, and proposal of Proteinivoraceae fam. nov.</title>
        <authorList>
            <person name="Kevbrin V."/>
            <person name="Boltyanskaya Y."/>
            <person name="Zhilina T."/>
            <person name="Kolganova T."/>
            <person name="Lavrentjeva E."/>
            <person name="Kuznetsov B."/>
        </authorList>
    </citation>
    <scope>NUCLEOTIDE SEQUENCE</scope>
    <source>
        <strain evidence="5">Z-910T</strain>
    </source>
</reference>
<dbReference type="InterPro" id="IPR050661">
    <property type="entry name" value="BglG_antiterminators"/>
</dbReference>
<proteinExistence type="predicted"/>
<reference evidence="5" key="2">
    <citation type="submission" date="2024-06" db="EMBL/GenBank/DDBJ databases">
        <authorList>
            <person name="Petrova K.O."/>
            <person name="Toshchakov S.V."/>
            <person name="Boltjanskaja Y.V."/>
            <person name="Kevbrin V."/>
        </authorList>
    </citation>
    <scope>NUCLEOTIDE SEQUENCE</scope>
    <source>
        <strain evidence="5">Z-910T</strain>
    </source>
</reference>
<dbReference type="PANTHER" id="PTHR30185">
    <property type="entry name" value="CRYPTIC BETA-GLUCOSIDE BGL OPERON ANTITERMINATOR"/>
    <property type="match status" value="1"/>
</dbReference>
<keyword evidence="3" id="KW-0804">Transcription</keyword>
<keyword evidence="1" id="KW-0677">Repeat</keyword>
<dbReference type="PANTHER" id="PTHR30185:SF18">
    <property type="entry name" value="TRANSCRIPTIONAL REGULATOR MTLR"/>
    <property type="match status" value="1"/>
</dbReference>
<dbReference type="SUPFAM" id="SSF63520">
    <property type="entry name" value="PTS-regulatory domain, PRD"/>
    <property type="match status" value="2"/>
</dbReference>
<dbReference type="AlphaFoldDB" id="A0AAU7VKR5"/>
<dbReference type="Gene3D" id="1.10.10.10">
    <property type="entry name" value="Winged helix-like DNA-binding domain superfamily/Winged helix DNA-binding domain"/>
    <property type="match status" value="1"/>
</dbReference>
<evidence type="ECO:0000256" key="3">
    <source>
        <dbReference type="ARBA" id="ARBA00023163"/>
    </source>
</evidence>
<evidence type="ECO:0000259" key="4">
    <source>
        <dbReference type="PROSITE" id="PS51372"/>
    </source>
</evidence>
<evidence type="ECO:0000256" key="1">
    <source>
        <dbReference type="ARBA" id="ARBA00022737"/>
    </source>
</evidence>
<feature type="domain" description="PRD" evidence="4">
    <location>
        <begin position="193"/>
        <end position="298"/>
    </location>
</feature>
<evidence type="ECO:0000313" key="5">
    <source>
        <dbReference type="EMBL" id="XBX74630.1"/>
    </source>
</evidence>
<dbReference type="GO" id="GO:0006355">
    <property type="term" value="P:regulation of DNA-templated transcription"/>
    <property type="evidence" value="ECO:0007669"/>
    <property type="project" value="InterPro"/>
</dbReference>
<dbReference type="Pfam" id="PF08279">
    <property type="entry name" value="HTH_11"/>
    <property type="match status" value="1"/>
</dbReference>
<dbReference type="InterPro" id="IPR013196">
    <property type="entry name" value="HTH_11"/>
</dbReference>
<dbReference type="InterPro" id="IPR036634">
    <property type="entry name" value="PRD_sf"/>
</dbReference>
<dbReference type="InterPro" id="IPR036390">
    <property type="entry name" value="WH_DNA-bd_sf"/>
</dbReference>
<sequence length="458" mass="53045">MLDNRKTQILWYLLSQNQYVTLTQISNKFNVSKRTIQYDIKSIDDWLNNNNFPNLNKVPNKGIGLNLSQFGLINLKKSLNNQIDSYILSPTERHQIILFNILKADTPITMFKLGLLTDVSKTTIYNDLIEIEGWLKNFNLKLIRKKGQGVMISGNDDDFTKAINKLISTLSKEHYLVKLDNDITIHLATIKDYFPEIDLLYIKKEIDKVEKSLNITFSYEGFSNLITHIAMAIKRIKLKKDIYMPKDQLRQVIHTKEFTIAKLLAANLNKRYNITIPEDEIGFITFHLMGNTYSEATVKKDGSQKDKKLAGVVDKVITSVEKSLKTNISHDSILKENLYNHLKETIVRLKYSNNQTNPMLSEIKRKYHETFKACSKAANLINKSYQINFTEHEIAYLTMHFLAVLGRQRLEKNNNNSSTYNLEKVMKIITTYCSISDIDKLKSELKPYIKESCNQDYS</sequence>
<evidence type="ECO:0000256" key="2">
    <source>
        <dbReference type="ARBA" id="ARBA00023015"/>
    </source>
</evidence>
<accession>A0AAU7VKR5</accession>
<keyword evidence="2" id="KW-0805">Transcription regulation</keyword>
<dbReference type="InterPro" id="IPR036388">
    <property type="entry name" value="WH-like_DNA-bd_sf"/>
</dbReference>
<dbReference type="PROSITE" id="PS51372">
    <property type="entry name" value="PRD_2"/>
    <property type="match status" value="2"/>
</dbReference>
<organism evidence="5">
    <name type="scientific">Proteinivorax tanatarense</name>
    <dbReference type="NCBI Taxonomy" id="1260629"/>
    <lineage>
        <taxon>Bacteria</taxon>
        <taxon>Bacillati</taxon>
        <taxon>Bacillota</taxon>
        <taxon>Clostridia</taxon>
        <taxon>Eubacteriales</taxon>
        <taxon>Proteinivoracaceae</taxon>
        <taxon>Proteinivorax</taxon>
    </lineage>
</organism>
<dbReference type="Pfam" id="PF00874">
    <property type="entry name" value="PRD"/>
    <property type="match status" value="2"/>
</dbReference>
<dbReference type="SUPFAM" id="SSF46785">
    <property type="entry name" value="Winged helix' DNA-binding domain"/>
    <property type="match status" value="1"/>
</dbReference>